<evidence type="ECO:0000313" key="2">
    <source>
        <dbReference type="Proteomes" id="UP001362999"/>
    </source>
</evidence>
<organism evidence="1 2">
    <name type="scientific">Favolaschia claudopus</name>
    <dbReference type="NCBI Taxonomy" id="2862362"/>
    <lineage>
        <taxon>Eukaryota</taxon>
        <taxon>Fungi</taxon>
        <taxon>Dikarya</taxon>
        <taxon>Basidiomycota</taxon>
        <taxon>Agaricomycotina</taxon>
        <taxon>Agaricomycetes</taxon>
        <taxon>Agaricomycetidae</taxon>
        <taxon>Agaricales</taxon>
        <taxon>Marasmiineae</taxon>
        <taxon>Mycenaceae</taxon>
        <taxon>Favolaschia</taxon>
    </lineage>
</organism>
<comment type="caution">
    <text evidence="1">The sequence shown here is derived from an EMBL/GenBank/DDBJ whole genome shotgun (WGS) entry which is preliminary data.</text>
</comment>
<evidence type="ECO:0000313" key="1">
    <source>
        <dbReference type="EMBL" id="KAK7025892.1"/>
    </source>
</evidence>
<dbReference type="Proteomes" id="UP001362999">
    <property type="component" value="Unassembled WGS sequence"/>
</dbReference>
<gene>
    <name evidence="1" type="ORF">R3P38DRAFT_2529720</name>
</gene>
<dbReference type="EMBL" id="JAWWNJ010000033">
    <property type="protein sequence ID" value="KAK7025892.1"/>
    <property type="molecule type" value="Genomic_DNA"/>
</dbReference>
<name>A0AAW0BJV1_9AGAR</name>
<keyword evidence="2" id="KW-1185">Reference proteome</keyword>
<proteinExistence type="predicted"/>
<protein>
    <submittedName>
        <fullName evidence="1">Uncharacterized protein</fullName>
    </submittedName>
</protein>
<reference evidence="1 2" key="1">
    <citation type="journal article" date="2024" name="J Genomics">
        <title>Draft genome sequencing and assembly of Favolaschia claudopus CIRM-BRFM 2984 isolated from oak limbs.</title>
        <authorList>
            <person name="Navarro D."/>
            <person name="Drula E."/>
            <person name="Chaduli D."/>
            <person name="Cazenave R."/>
            <person name="Ahrendt S."/>
            <person name="Wang J."/>
            <person name="Lipzen A."/>
            <person name="Daum C."/>
            <person name="Barry K."/>
            <person name="Grigoriev I.V."/>
            <person name="Favel A."/>
            <person name="Rosso M.N."/>
            <person name="Martin F."/>
        </authorList>
    </citation>
    <scope>NUCLEOTIDE SEQUENCE [LARGE SCALE GENOMIC DNA]</scope>
    <source>
        <strain evidence="1 2">CIRM-BRFM 2984</strain>
    </source>
</reference>
<dbReference type="AlphaFoldDB" id="A0AAW0BJV1"/>
<sequence>MWFNSTTRDIFRSHYVKKRGAAAFVFWKTVLGCDHYVGRGRLPPDVGLQLYYALLDCHLTHGCDTAIDVDETSFAQLNGLNLVFLRRILGVGKRSGVAQLYSELGVYPLRVRRALLALQYLGYLFDLPDEHFARKSLVEADRLRSLDFSSWYGDLAIVLRDLPFAAPALPS</sequence>
<accession>A0AAW0BJV1</accession>